<organism evidence="12 13">
    <name type="scientific">Cafeteria roenbergensis</name>
    <name type="common">Marine flagellate</name>
    <dbReference type="NCBI Taxonomy" id="33653"/>
    <lineage>
        <taxon>Eukaryota</taxon>
        <taxon>Sar</taxon>
        <taxon>Stramenopiles</taxon>
        <taxon>Bigyra</taxon>
        <taxon>Opalozoa</taxon>
        <taxon>Bicosoecida</taxon>
        <taxon>Cafeteriaceae</taxon>
        <taxon>Cafeteria</taxon>
    </lineage>
</organism>
<feature type="region of interest" description="Disordered" evidence="9">
    <location>
        <begin position="1139"/>
        <end position="1165"/>
    </location>
</feature>
<sequence length="1990" mass="201448">MRWLGRCLFVGLLLLVAAPLSLGHMSCGVGHPDHPDGSASLQQLLPLRYRRNGPRGGRELQSTGGGSSSSVWEPANASADSGAIRVALVSTLLDGVDAAASPPFACDAASGTVSVACSSSSIQAGRCSGGRREISCTAADAVPANSARARGIKAAMEWAVEQVQATLHVRRVADPGVVMPDSMATAAGLPESPTTAPSDLIVLLTARPVDGEPIAGFAKCLGRDQWGRCVVGEVNLVPAAFDPADAASRPLALATQRQTALHELVHVLGGMAPSAAFRDFATGAPAADDTVFQVVQRVSDSVPVPGTFIVTPRVQSLARAHFGCDSLPGLPLEDQPLGKGSHWEARVTGPELMAYGAGSGDALLSAFTLAFLEDTHQYYVPDYGAAPRRMVPAEPNPAVQAGGGLTGLVFPTTAVMEAQAAGAAALARPRSRESLTGAWGRGQGCPFVLGKPSASWPSQYLCERSQQLGCTPDRKQRAICVVNPVWDLASSGEVTCGRWDSATGTAVCSDVRNDACDAGSCGIPSWMRPFPTLEGAQQATQLASANPGRTGGFSSAMDFAPVYQGFWSCLDAGDGGSGSAGTGSGNNSLVAAGSGTRRRLSDLSAQAADDAAARLGGQEQCESCRCLSSSLAEFTQGLTGGSASGGPGVFVGLCYRVHCVSASRLQVSVRSALTGAASWYACPPEGGRLSIAGFTGALECPPAAEMCGNEPEAGVAFPETVAWVEWAAWGVAICLPLVAVAICALVPVCRACTVRNCKICCGVSLFAALAPLDPRDRFAILKDIVDMGREKFDLAADVKGKHAQKALAAAAAERRLGGRGGRGSTGGIAERLVAPGGESGAAARGGPAGSPRSPGRRLGKEGRGGPPKRQRRRSAWAQAFLQSSRAVLEAAMELEADDPTKARKADPQAASTAAAPTLLSTPTAASGRPASGAARAGKPKRKVMPGMLGAAGGAGGARGRRVSAPTLGADPAGKAWAAPRDRPAAAAAEAGAGVSMAGLLDPDQAGAAAETKGGAELRAADAPLAGGARQGGAQGRMRGGAAAGRGSGAGLLRRREPKRLVTRLSQPLTHAEREASAAGQYAATGAAKASARAARAGEPPTPRTAQRLDATRRRARGWVLLREGLIRAAKLEALETEHEGLPGGRGDAGGVGAAPQQGGGKPVAPAKGRRFSAMAAMGGQGAGVSDAPSSDAAKARRKRLAEIEGLLGTPKSAFIATASSGTGSKARAARRREKGRGLVLLHKNASWLLFIVGCLQLLAGLGMGAVAALVGAAGSLTSLPVLLVSGWTAGLGIAGIVASRTRGEVASCVAISFFYGSLATLFALAGASVWVMLLQSSLATWMLRNWAFISNLLPAWAIPAGGDAAVLAAGNSTAVSSSAAAQQAASAAALAAAMEEAWYWPVGILAGIALLLVLGAAALARLVSCHTLAGTLVIAPSYITVLASPVLLALGVTIFAVAPAAVGFDGGLSLGLAACSLLALILAVCGLITGLCRYKGMPWSLPGVGLPAAAAALWLGWELRLALLRAPTTVALATRAQLEALAAGTGVFVPDPSSREATLRSSEAQLLMTRSLQDSLRVLATCALVLAMVEVTLAVAGCLFAVSMGAMRELLSAAGLRRARVIASASNALDRMLRGKKYDFALEDDPASGGSGGVAGLFQSSKASAKQAADAAERRAERASIMAAGARRIVEGRARGDARRARQSASQGDREARLSAPKPPPPAGRPQSAMRPAGRPPARPSSAKVVPVPAPRGSHGSHGAPAHAPSTSRTPFGAAAGGDYKCATAVRRSGHRDALVNTTALMRGSTDTGGGSGQVDGPSADFSVAGSASESDDDNDDERAALQPVAAAIASLAGDQTEAEGASMAAAVRPVVAGQMSPNRAVQGLFDDVGDDSSDYEDVAGLTDLEDASGDELRAPALAASGVRGSSSAAAAGAAAAGPQRAPHLGHSPVGRRRESRQTADPPSTSGRTVLLTPRDVTTSGMRLLPEKGL</sequence>
<feature type="region of interest" description="Disordered" evidence="9">
    <location>
        <begin position="52"/>
        <end position="74"/>
    </location>
</feature>
<evidence type="ECO:0000256" key="5">
    <source>
        <dbReference type="ARBA" id="ARBA00022833"/>
    </source>
</evidence>
<dbReference type="Gene3D" id="3.10.170.20">
    <property type="match status" value="1"/>
</dbReference>
<keyword evidence="3 8" id="KW-0479">Metal-binding</keyword>
<evidence type="ECO:0000256" key="1">
    <source>
        <dbReference type="ARBA" id="ARBA00005860"/>
    </source>
</evidence>
<keyword evidence="2" id="KW-0645">Protease</keyword>
<feature type="compositionally biased region" description="Gly residues" evidence="9">
    <location>
        <begin position="1141"/>
        <end position="1161"/>
    </location>
</feature>
<dbReference type="InterPro" id="IPR001577">
    <property type="entry name" value="Peptidase_M8"/>
</dbReference>
<keyword evidence="4" id="KW-0378">Hydrolase</keyword>
<feature type="transmembrane region" description="Helical" evidence="10">
    <location>
        <begin position="1432"/>
        <end position="1458"/>
    </location>
</feature>
<evidence type="ECO:0000256" key="6">
    <source>
        <dbReference type="ARBA" id="ARBA00023049"/>
    </source>
</evidence>
<dbReference type="Proteomes" id="UP000323011">
    <property type="component" value="Unassembled WGS sequence"/>
</dbReference>
<keyword evidence="10" id="KW-0812">Transmembrane</keyword>
<comment type="cofactor">
    <cofactor evidence="8">
        <name>Zn(2+)</name>
        <dbReference type="ChEBI" id="CHEBI:29105"/>
    </cofactor>
    <text evidence="8">Binds 1 zinc ion per subunit.</text>
</comment>
<keyword evidence="13" id="KW-1185">Reference proteome</keyword>
<evidence type="ECO:0000256" key="4">
    <source>
        <dbReference type="ARBA" id="ARBA00022801"/>
    </source>
</evidence>
<dbReference type="GO" id="GO:0016020">
    <property type="term" value="C:membrane"/>
    <property type="evidence" value="ECO:0007669"/>
    <property type="project" value="InterPro"/>
</dbReference>
<dbReference type="SUPFAM" id="SSF55486">
    <property type="entry name" value="Metalloproteases ('zincins'), catalytic domain"/>
    <property type="match status" value="2"/>
</dbReference>
<feature type="region of interest" description="Disordered" evidence="9">
    <location>
        <begin position="1797"/>
        <end position="1840"/>
    </location>
</feature>
<evidence type="ECO:0000256" key="2">
    <source>
        <dbReference type="ARBA" id="ARBA00022670"/>
    </source>
</evidence>
<feature type="transmembrane region" description="Helical" evidence="10">
    <location>
        <begin position="1398"/>
        <end position="1420"/>
    </location>
</feature>
<feature type="region of interest" description="Disordered" evidence="9">
    <location>
        <begin position="1025"/>
        <end position="1049"/>
    </location>
</feature>
<proteinExistence type="inferred from homology"/>
<evidence type="ECO:0000313" key="13">
    <source>
        <dbReference type="Proteomes" id="UP000323011"/>
    </source>
</evidence>
<feature type="transmembrane region" description="Helical" evidence="10">
    <location>
        <begin position="1279"/>
        <end position="1298"/>
    </location>
</feature>
<feature type="region of interest" description="Disordered" evidence="9">
    <location>
        <begin position="1692"/>
        <end position="1772"/>
    </location>
</feature>
<feature type="binding site" evidence="8">
    <location>
        <position position="262"/>
    </location>
    <ligand>
        <name>Zn(2+)</name>
        <dbReference type="ChEBI" id="CHEBI:29105"/>
        <note>catalytic</note>
    </ligand>
</feature>
<feature type="binding site" evidence="8">
    <location>
        <position position="266"/>
    </location>
    <ligand>
        <name>Zn(2+)</name>
        <dbReference type="ChEBI" id="CHEBI:29105"/>
        <note>catalytic</note>
    </ligand>
</feature>
<dbReference type="Pfam" id="PF01457">
    <property type="entry name" value="Peptidase_M8"/>
    <property type="match status" value="1"/>
</dbReference>
<feature type="transmembrane region" description="Helical" evidence="10">
    <location>
        <begin position="1310"/>
        <end position="1333"/>
    </location>
</feature>
<feature type="compositionally biased region" description="Polar residues" evidence="9">
    <location>
        <begin position="1959"/>
        <end position="1968"/>
    </location>
</feature>
<feature type="signal peptide" evidence="11">
    <location>
        <begin position="1"/>
        <end position="23"/>
    </location>
</feature>
<feature type="compositionally biased region" description="Low complexity" evidence="9">
    <location>
        <begin position="1919"/>
        <end position="1938"/>
    </location>
</feature>
<dbReference type="Gene3D" id="3.90.132.10">
    <property type="entry name" value="Leishmanolysin , domain 2"/>
    <property type="match status" value="1"/>
</dbReference>
<feature type="compositionally biased region" description="Low complexity" evidence="9">
    <location>
        <begin position="1076"/>
        <end position="1096"/>
    </location>
</feature>
<evidence type="ECO:0000256" key="8">
    <source>
        <dbReference type="PIRSR" id="PIRSR601577-2"/>
    </source>
</evidence>
<feature type="transmembrane region" description="Helical" evidence="10">
    <location>
        <begin position="1470"/>
        <end position="1492"/>
    </location>
</feature>
<evidence type="ECO:0000256" key="3">
    <source>
        <dbReference type="ARBA" id="ARBA00022723"/>
    </source>
</evidence>
<dbReference type="GO" id="GO:0004222">
    <property type="term" value="F:metalloendopeptidase activity"/>
    <property type="evidence" value="ECO:0007669"/>
    <property type="project" value="InterPro"/>
</dbReference>
<dbReference type="GO" id="GO:0006508">
    <property type="term" value="P:proteolysis"/>
    <property type="evidence" value="ECO:0007669"/>
    <property type="project" value="UniProtKB-KW"/>
</dbReference>
<keyword evidence="10" id="KW-1133">Transmembrane helix</keyword>
<feature type="transmembrane region" description="Helical" evidence="10">
    <location>
        <begin position="1247"/>
        <end position="1273"/>
    </location>
</feature>
<evidence type="ECO:0000256" key="7">
    <source>
        <dbReference type="PIRSR" id="PIRSR601577-1"/>
    </source>
</evidence>
<name>A0A5A8CNG0_CAFRO</name>
<keyword evidence="6 8" id="KW-0482">Metalloprotease</keyword>
<feature type="region of interest" description="Disordered" evidence="9">
    <location>
        <begin position="1919"/>
        <end position="1990"/>
    </location>
</feature>
<feature type="compositionally biased region" description="Gly residues" evidence="9">
    <location>
        <begin position="1028"/>
        <end position="1049"/>
    </location>
</feature>
<protein>
    <submittedName>
        <fullName evidence="12">Uncharacterized protein</fullName>
    </submittedName>
</protein>
<feature type="compositionally biased region" description="Low complexity" evidence="9">
    <location>
        <begin position="909"/>
        <end position="936"/>
    </location>
</feature>
<keyword evidence="10" id="KW-0472">Membrane</keyword>
<dbReference type="GO" id="GO:0007155">
    <property type="term" value="P:cell adhesion"/>
    <property type="evidence" value="ECO:0007669"/>
    <property type="project" value="InterPro"/>
</dbReference>
<feature type="region of interest" description="Disordered" evidence="9">
    <location>
        <begin position="816"/>
        <end position="876"/>
    </location>
</feature>
<comment type="similarity">
    <text evidence="1">Belongs to the peptidase M8 family.</text>
</comment>
<feature type="chain" id="PRO_5023124691" evidence="11">
    <location>
        <begin position="24"/>
        <end position="1990"/>
    </location>
</feature>
<feature type="compositionally biased region" description="Low complexity" evidence="9">
    <location>
        <begin position="827"/>
        <end position="853"/>
    </location>
</feature>
<reference evidence="12 13" key="1">
    <citation type="submission" date="2019-07" db="EMBL/GenBank/DDBJ databases">
        <title>Genomes of Cafeteria roenbergensis.</title>
        <authorList>
            <person name="Fischer M.G."/>
            <person name="Hackl T."/>
            <person name="Roman M."/>
        </authorList>
    </citation>
    <scope>NUCLEOTIDE SEQUENCE [LARGE SCALE GENOMIC DNA]</scope>
    <source>
        <strain evidence="12 13">BVI</strain>
    </source>
</reference>
<dbReference type="GO" id="GO:0046872">
    <property type="term" value="F:metal ion binding"/>
    <property type="evidence" value="ECO:0007669"/>
    <property type="project" value="UniProtKB-KW"/>
</dbReference>
<evidence type="ECO:0000256" key="9">
    <source>
        <dbReference type="SAM" id="MobiDB-lite"/>
    </source>
</evidence>
<evidence type="ECO:0000313" key="12">
    <source>
        <dbReference type="EMBL" id="KAA0154562.1"/>
    </source>
</evidence>
<feature type="active site" evidence="7">
    <location>
        <position position="263"/>
    </location>
</feature>
<gene>
    <name evidence="12" type="ORF">FNF29_02439</name>
</gene>
<evidence type="ECO:0000256" key="11">
    <source>
        <dbReference type="SAM" id="SignalP"/>
    </source>
</evidence>
<feature type="transmembrane region" description="Helical" evidence="10">
    <location>
        <begin position="1578"/>
        <end position="1602"/>
    </location>
</feature>
<feature type="region of interest" description="Disordered" evidence="9">
    <location>
        <begin position="897"/>
        <end position="978"/>
    </location>
</feature>
<accession>A0A5A8CNG0</accession>
<feature type="region of interest" description="Disordered" evidence="9">
    <location>
        <begin position="1067"/>
        <end position="1104"/>
    </location>
</feature>
<feature type="transmembrane region" description="Helical" evidence="10">
    <location>
        <begin position="726"/>
        <end position="748"/>
    </location>
</feature>
<keyword evidence="5 8" id="KW-0862">Zinc</keyword>
<comment type="caution">
    <text evidence="12">The sequence shown here is derived from an EMBL/GenBank/DDBJ whole genome shotgun (WGS) entry which is preliminary data.</text>
</comment>
<dbReference type="EMBL" id="VLTN01000011">
    <property type="protein sequence ID" value="KAA0154562.1"/>
    <property type="molecule type" value="Genomic_DNA"/>
</dbReference>
<evidence type="ECO:0000256" key="10">
    <source>
        <dbReference type="SAM" id="Phobius"/>
    </source>
</evidence>
<keyword evidence="11" id="KW-0732">Signal</keyword>
<feature type="binding site" evidence="8">
    <location>
        <position position="342"/>
    </location>
    <ligand>
        <name>Zn(2+)</name>
        <dbReference type="ChEBI" id="CHEBI:29105"/>
        <note>catalytic</note>
    </ligand>
</feature>